<evidence type="ECO:0000256" key="3">
    <source>
        <dbReference type="ARBA" id="ARBA00008741"/>
    </source>
</evidence>
<comment type="similarity">
    <text evidence="3 12">Belongs to the CcmD/CycX/HelD family.</text>
</comment>
<evidence type="ECO:0000256" key="9">
    <source>
        <dbReference type="ARBA" id="ARBA00022748"/>
    </source>
</evidence>
<evidence type="ECO:0000256" key="6">
    <source>
        <dbReference type="ARBA" id="ARBA00022475"/>
    </source>
</evidence>
<feature type="transmembrane region" description="Helical" evidence="12">
    <location>
        <begin position="15"/>
        <end position="35"/>
    </location>
</feature>
<keyword evidence="8 12" id="KW-0812">Transmembrane</keyword>
<proteinExistence type="inferred from homology"/>
<keyword evidence="11 12" id="KW-0472">Membrane</keyword>
<dbReference type="Pfam" id="PF04995">
    <property type="entry name" value="CcmD"/>
    <property type="match status" value="1"/>
</dbReference>
<dbReference type="EMBL" id="CP119078">
    <property type="protein sequence ID" value="WED41789.1"/>
    <property type="molecule type" value="Genomic_DNA"/>
</dbReference>
<evidence type="ECO:0000256" key="1">
    <source>
        <dbReference type="ARBA" id="ARBA00002442"/>
    </source>
</evidence>
<gene>
    <name evidence="13" type="primary">ccmD</name>
    <name evidence="13" type="ORF">PXX05_07540</name>
</gene>
<evidence type="ECO:0000313" key="13">
    <source>
        <dbReference type="EMBL" id="WED41789.1"/>
    </source>
</evidence>
<name>A0ABY8AMV3_9GAMM</name>
<evidence type="ECO:0000256" key="4">
    <source>
        <dbReference type="ARBA" id="ARBA00016461"/>
    </source>
</evidence>
<organism evidence="13 14">
    <name type="scientific">Legionella cardiaca</name>
    <dbReference type="NCBI Taxonomy" id="1071983"/>
    <lineage>
        <taxon>Bacteria</taxon>
        <taxon>Pseudomonadati</taxon>
        <taxon>Pseudomonadota</taxon>
        <taxon>Gammaproteobacteria</taxon>
        <taxon>Legionellales</taxon>
        <taxon>Legionellaceae</taxon>
        <taxon>Legionella</taxon>
    </lineage>
</organism>
<keyword evidence="10 12" id="KW-1133">Transmembrane helix</keyword>
<keyword evidence="9 12" id="KW-0201">Cytochrome c-type biogenesis</keyword>
<evidence type="ECO:0000256" key="2">
    <source>
        <dbReference type="ARBA" id="ARBA00004377"/>
    </source>
</evidence>
<dbReference type="Proteomes" id="UP001222087">
    <property type="component" value="Chromosome"/>
</dbReference>
<keyword evidence="7 12" id="KW-0997">Cell inner membrane</keyword>
<keyword evidence="6 12" id="KW-1003">Cell membrane</keyword>
<evidence type="ECO:0000256" key="7">
    <source>
        <dbReference type="ARBA" id="ARBA00022519"/>
    </source>
</evidence>
<dbReference type="InterPro" id="IPR007078">
    <property type="entry name" value="Haem_export_protD_CcmD"/>
</dbReference>
<keyword evidence="14" id="KW-1185">Reference proteome</keyword>
<evidence type="ECO:0000256" key="12">
    <source>
        <dbReference type="RuleBase" id="RU363101"/>
    </source>
</evidence>
<sequence length="52" mass="6296">MSQFMHWWSMGGYSMYVWPAYGLVCIVLGIHVFGIRSQRLRTITKLQQWFKR</sequence>
<evidence type="ECO:0000256" key="10">
    <source>
        <dbReference type="ARBA" id="ARBA00022989"/>
    </source>
</evidence>
<accession>A0ABY8AMV3</accession>
<comment type="subcellular location">
    <subcellularLocation>
        <location evidence="2 12">Cell inner membrane</location>
        <topology evidence="2 12">Single-pass membrane protein</topology>
    </subcellularLocation>
</comment>
<reference evidence="13 14" key="1">
    <citation type="submission" date="2023-02" db="EMBL/GenBank/DDBJ databases">
        <title>Genome Sequence of L. cardiaca H63T.</title>
        <authorList>
            <person name="Lopez A.E."/>
            <person name="Cianciotto N.P."/>
        </authorList>
    </citation>
    <scope>NUCLEOTIDE SEQUENCE [LARGE SCALE GENOMIC DNA]</scope>
    <source>
        <strain evidence="13 14">H63</strain>
    </source>
</reference>
<comment type="function">
    <text evidence="1 12">Required for the export of heme to the periplasm for the biogenesis of c-type cytochromes.</text>
</comment>
<protein>
    <recommendedName>
        <fullName evidence="4 12">Heme exporter protein D</fullName>
    </recommendedName>
</protein>
<evidence type="ECO:0000256" key="8">
    <source>
        <dbReference type="ARBA" id="ARBA00022692"/>
    </source>
</evidence>
<evidence type="ECO:0000256" key="5">
    <source>
        <dbReference type="ARBA" id="ARBA00022448"/>
    </source>
</evidence>
<dbReference type="RefSeq" id="WP_275087615.1">
    <property type="nucleotide sequence ID" value="NZ_CP119078.1"/>
</dbReference>
<dbReference type="NCBIfam" id="TIGR03141">
    <property type="entry name" value="cytochro_ccmD"/>
    <property type="match status" value="1"/>
</dbReference>
<evidence type="ECO:0000313" key="14">
    <source>
        <dbReference type="Proteomes" id="UP001222087"/>
    </source>
</evidence>
<evidence type="ECO:0000256" key="11">
    <source>
        <dbReference type="ARBA" id="ARBA00023136"/>
    </source>
</evidence>
<keyword evidence="5 12" id="KW-0813">Transport</keyword>